<dbReference type="STRING" id="1121421.SAMN02745123_00268"/>
<dbReference type="EMBL" id="FRAR01000005">
    <property type="protein sequence ID" value="SHJ99415.1"/>
    <property type="molecule type" value="Genomic_DNA"/>
</dbReference>
<dbReference type="OrthoDB" id="1808739at2"/>
<reference evidence="2" key="1">
    <citation type="submission" date="2016-11" db="EMBL/GenBank/DDBJ databases">
        <authorList>
            <person name="Varghese N."/>
            <person name="Submissions S."/>
        </authorList>
    </citation>
    <scope>NUCLEOTIDE SEQUENCE [LARGE SCALE GENOMIC DNA]</scope>
    <source>
        <strain evidence="2">DSM 10349</strain>
    </source>
</reference>
<dbReference type="Proteomes" id="UP000183997">
    <property type="component" value="Unassembled WGS sequence"/>
</dbReference>
<dbReference type="RefSeq" id="WP_072910490.1">
    <property type="nucleotide sequence ID" value="NZ_FRAR01000005.1"/>
</dbReference>
<evidence type="ECO:0000313" key="2">
    <source>
        <dbReference type="Proteomes" id="UP000183997"/>
    </source>
</evidence>
<accession>A0A1M6NUP9</accession>
<protein>
    <submittedName>
        <fullName evidence="1">Uncharacterized protein</fullName>
    </submittedName>
</protein>
<evidence type="ECO:0000313" key="1">
    <source>
        <dbReference type="EMBL" id="SHJ99415.1"/>
    </source>
</evidence>
<organism evidence="1 2">
    <name type="scientific">Desulforamulus aeronauticus DSM 10349</name>
    <dbReference type="NCBI Taxonomy" id="1121421"/>
    <lineage>
        <taxon>Bacteria</taxon>
        <taxon>Bacillati</taxon>
        <taxon>Bacillota</taxon>
        <taxon>Clostridia</taxon>
        <taxon>Eubacteriales</taxon>
        <taxon>Peptococcaceae</taxon>
        <taxon>Desulforamulus</taxon>
    </lineage>
</organism>
<name>A0A1M6NUP9_9FIRM</name>
<gene>
    <name evidence="1" type="ORF">SAMN02745123_00268</name>
</gene>
<dbReference type="AlphaFoldDB" id="A0A1M6NUP9"/>
<proteinExistence type="predicted"/>
<keyword evidence="2" id="KW-1185">Reference proteome</keyword>
<sequence length="81" mass="9513">MEENQAFELNLSEATMQKLEDYAEQKGSTPEDVAEYIIYEFLRNQLHVIEKRSEETGVPVQELINMQFERLLDYLISQGNN</sequence>